<dbReference type="InterPro" id="IPR036427">
    <property type="entry name" value="Bromodomain-like_sf"/>
</dbReference>
<dbReference type="PROSITE" id="PS51194">
    <property type="entry name" value="HELICASE_CTER"/>
    <property type="match status" value="1"/>
</dbReference>
<proteinExistence type="predicted"/>
<dbReference type="SMART" id="SM00490">
    <property type="entry name" value="HELICc"/>
    <property type="match status" value="1"/>
</dbReference>
<dbReference type="PROSITE" id="PS51204">
    <property type="entry name" value="HSA"/>
    <property type="match status" value="1"/>
</dbReference>
<feature type="domain" description="Helicase ATP-binding" evidence="14">
    <location>
        <begin position="540"/>
        <end position="706"/>
    </location>
</feature>
<dbReference type="GO" id="GO:0016787">
    <property type="term" value="F:hydrolase activity"/>
    <property type="evidence" value="ECO:0007669"/>
    <property type="project" value="UniProtKB-KW"/>
</dbReference>
<evidence type="ECO:0000256" key="11">
    <source>
        <dbReference type="SAM" id="Coils"/>
    </source>
</evidence>
<dbReference type="CDD" id="cd18793">
    <property type="entry name" value="SF2_C_SNF"/>
    <property type="match status" value="1"/>
</dbReference>
<dbReference type="Pfam" id="PF00439">
    <property type="entry name" value="Bromodomain"/>
    <property type="match status" value="1"/>
</dbReference>
<dbReference type="InterPro" id="IPR029295">
    <property type="entry name" value="SnAC"/>
</dbReference>
<dbReference type="OrthoDB" id="5857104at2759"/>
<evidence type="ECO:0000259" key="15">
    <source>
        <dbReference type="PROSITE" id="PS51194"/>
    </source>
</evidence>
<dbReference type="SMART" id="SM01314">
    <property type="entry name" value="SnAC"/>
    <property type="match status" value="1"/>
</dbReference>
<feature type="region of interest" description="Disordered" evidence="12">
    <location>
        <begin position="1356"/>
        <end position="1520"/>
    </location>
</feature>
<dbReference type="GO" id="GO:0005694">
    <property type="term" value="C:chromosome"/>
    <property type="evidence" value="ECO:0007669"/>
    <property type="project" value="UniProtKB-ARBA"/>
</dbReference>
<dbReference type="CDD" id="cd17996">
    <property type="entry name" value="DEXHc_SMARCA2_SMARCA4"/>
    <property type="match status" value="1"/>
</dbReference>
<dbReference type="GO" id="GO:0042393">
    <property type="term" value="F:histone binding"/>
    <property type="evidence" value="ECO:0007669"/>
    <property type="project" value="InterPro"/>
</dbReference>
<evidence type="ECO:0000256" key="6">
    <source>
        <dbReference type="ARBA" id="ARBA00023015"/>
    </source>
</evidence>
<feature type="domain" description="HSA" evidence="16">
    <location>
        <begin position="357"/>
        <end position="429"/>
    </location>
</feature>
<evidence type="ECO:0000256" key="2">
    <source>
        <dbReference type="ARBA" id="ARBA00022741"/>
    </source>
</evidence>
<dbReference type="InterPro" id="IPR014001">
    <property type="entry name" value="Helicase_ATP-bd"/>
</dbReference>
<keyword evidence="11" id="KW-0175">Coiled coil</keyword>
<feature type="compositionally biased region" description="Acidic residues" evidence="12">
    <location>
        <begin position="1506"/>
        <end position="1520"/>
    </location>
</feature>
<dbReference type="GO" id="GO:0005634">
    <property type="term" value="C:nucleus"/>
    <property type="evidence" value="ECO:0007669"/>
    <property type="project" value="UniProtKB-SubCell"/>
</dbReference>
<dbReference type="SUPFAM" id="SSF52540">
    <property type="entry name" value="P-loop containing nucleoside triphosphate hydrolases"/>
    <property type="match status" value="2"/>
</dbReference>
<keyword evidence="5" id="KW-0067">ATP-binding</keyword>
<dbReference type="GO" id="GO:0006338">
    <property type="term" value="P:chromatin remodeling"/>
    <property type="evidence" value="ECO:0007669"/>
    <property type="project" value="UniProtKB-ARBA"/>
</dbReference>
<dbReference type="Pfam" id="PF00176">
    <property type="entry name" value="SNF2-rel_dom"/>
    <property type="match status" value="1"/>
</dbReference>
<dbReference type="InterPro" id="IPR001650">
    <property type="entry name" value="Helicase_C-like"/>
</dbReference>
<dbReference type="Gene3D" id="3.40.50.10810">
    <property type="entry name" value="Tandem AAA-ATPase domain"/>
    <property type="match status" value="1"/>
</dbReference>
<dbReference type="GO" id="GO:0004386">
    <property type="term" value="F:helicase activity"/>
    <property type="evidence" value="ECO:0007669"/>
    <property type="project" value="UniProtKB-KW"/>
</dbReference>
<dbReference type="InterPro" id="IPR038718">
    <property type="entry name" value="SNF2-like_sf"/>
</dbReference>
<feature type="compositionally biased region" description="Low complexity" evidence="12">
    <location>
        <begin position="109"/>
        <end position="124"/>
    </location>
</feature>
<keyword evidence="9" id="KW-0539">Nucleus</keyword>
<dbReference type="FunFam" id="3.40.50.300:FF:000843">
    <property type="entry name" value="Chromatin structure-remodeling complex subunit snf21"/>
    <property type="match status" value="1"/>
</dbReference>
<evidence type="ECO:0000256" key="4">
    <source>
        <dbReference type="ARBA" id="ARBA00022806"/>
    </source>
</evidence>
<dbReference type="GO" id="GO:0006355">
    <property type="term" value="P:regulation of DNA-templated transcription"/>
    <property type="evidence" value="ECO:0007669"/>
    <property type="project" value="InterPro"/>
</dbReference>
<dbReference type="SMART" id="SM00487">
    <property type="entry name" value="DEXDc"/>
    <property type="match status" value="1"/>
</dbReference>
<feature type="compositionally biased region" description="Acidic residues" evidence="12">
    <location>
        <begin position="1431"/>
        <end position="1464"/>
    </location>
</feature>
<keyword evidence="7 10" id="KW-0103">Bromodomain</keyword>
<dbReference type="EMBL" id="JAAAUQ010000287">
    <property type="protein sequence ID" value="KAF9151863.1"/>
    <property type="molecule type" value="Genomic_DNA"/>
</dbReference>
<dbReference type="Proteomes" id="UP000748756">
    <property type="component" value="Unassembled WGS sequence"/>
</dbReference>
<keyword evidence="3" id="KW-0378">Hydrolase</keyword>
<sequence length="1520" mass="173330">MNLPQTQPQPQQATHDLVANLSQEQITSVLNAVRNMKAAGATEQTNQQYAQLMGLLRAYQASQAAQAQNQQRVQAAQGLAPFQQQQQLLQMQQQQQFQQLQQQQQQQLQQLQQQQPPGAAALPPTQGSPFSTDQITDLRFQIIAFKLISANMAVPPHLQEAIFTPKSVDQALNAKGPTATVAGKVVDVVRQHLSEQTPTASDYNAYTSPFSFLQKTLPSTVHASRQQRLLIPSISPVGIDPYALAQERDNRLKARVKYRIEELDSLPSNIASEALDPSGGLLEQENRAPPSGPKLKALIELKALRLLERQKKLRAEIIKGMSKATMLATSTDRAAYRRMKKQSLREARMTEKLERQQRQDREGRERQKHMDSLLNIVNHGREMIQWHRTQQMKQNKLGRLVLQFHSHVEKEEAKRIERISKERLKALKNDDEEAYMKLIDQAKDTRITHLLQQTDSYLASLAEAVTAQQNDSVHSDSVTRGGIELMDDEADFDYGDGEDNRRNDYYNIAHKIQEKVVKQPSILTGGNLKEYQMKGLQWMASLYNNRLNGILADEMGLGKTIQTISLVTFLIEAKQQNGPFLILVPLSTLANWTLEFEKWAPQVTKVVYKGVPSQRKHIQQTEIRHRNFQVLLTTYEYVIMDRPILSKIKWVYLIIDEGHRLKNAKSKLFITLTQHYSSRYRLILTGTPLQNNLPELWALLNMVLPRVFNSVQSFDEWFNTPFANTGGQDKIELNEEEALLIIKRLHKVLRPFLLRRLKKDVESELPDKVERVIRCKLSSLQLKLYNQMKKHGMLFTQGGEKGRTGIRGLNNTIMQLRKICNHPYVFEEVERVINPTKTNNDGLWRVAGKFELLDRMLPKLFKTGHRVLIFFQMTAIMNIMEDYLHFRHYQYMRLDGATKSEDRAGMLKTFNAPDSPYFVFLLSTRAGGLGLNLQTADTVIIFDSDWNPHQDLQAQDRAHRIGQTKEVRIFRLVTEKSVEEHILARAQYKLEIDGKVIQAGKFDNKSTAEEQESFLRSLLESDNNKEENDVEEEDMNDEELNEIVARTDEEMAIFRALDEERRVEEEEIFKKTGTRRERLIPESELPEVYLVDEDAVVVEEVEEDLGRGQRVRAETRYDDGLTEEQWLEALEDEDKDVNEIIAAKAERRRRREEKRLLKEAAAATGEEPEPEPKKGRGRGKKTIREDDEEEAEAPVVKKGRGRGTKSSTSAEITKPPPAKGKRGRKPEGAAASQDTLAEADRKALTKIFEQCYKAVEDCTVTDDGEVRHRCDLFLQLPSKKQYPEYYQIILRPIAMDMIKKRMRSAFYKTASQFRDDFHQMFQNARTFNQEGSWVYVDSERLEEVFDEKFDALCPGGELPSAGAEKDSSTLKRAAPLSDEEETASSQDRRAGAQKAQTKTGNHGRQHSRSSSVGSRSTAQQKNHHKRQKKEEEDEDEEEEEDDDDDDDDDMAVDSLGTDDSDDSDAGPVGRNNAAGQAIHNNTTTSSSGSAHNKNGASSNAKKGADDSDDDELDDEDEDDE</sequence>
<dbReference type="PROSITE" id="PS51192">
    <property type="entry name" value="HELICASE_ATP_BIND_1"/>
    <property type="match status" value="1"/>
</dbReference>
<dbReference type="SMART" id="SM00297">
    <property type="entry name" value="BROMO"/>
    <property type="match status" value="1"/>
</dbReference>
<dbReference type="InterPro" id="IPR027417">
    <property type="entry name" value="P-loop_NTPase"/>
</dbReference>
<feature type="region of interest" description="Disordered" evidence="12">
    <location>
        <begin position="109"/>
        <end position="131"/>
    </location>
</feature>
<dbReference type="PROSITE" id="PS50014">
    <property type="entry name" value="BROMODOMAIN_2"/>
    <property type="match status" value="1"/>
</dbReference>
<evidence type="ECO:0000256" key="1">
    <source>
        <dbReference type="ARBA" id="ARBA00004123"/>
    </source>
</evidence>
<dbReference type="SMART" id="SM00951">
    <property type="entry name" value="QLQ"/>
    <property type="match status" value="1"/>
</dbReference>
<comment type="subcellular location">
    <subcellularLocation>
        <location evidence="1">Nucleus</location>
    </subcellularLocation>
</comment>
<feature type="compositionally biased region" description="Acidic residues" evidence="12">
    <location>
        <begin position="1028"/>
        <end position="1038"/>
    </location>
</feature>
<evidence type="ECO:0000313" key="19">
    <source>
        <dbReference type="Proteomes" id="UP000748756"/>
    </source>
</evidence>
<dbReference type="SMART" id="SM00573">
    <property type="entry name" value="HSA"/>
    <property type="match status" value="1"/>
</dbReference>
<feature type="domain" description="QLQ" evidence="17">
    <location>
        <begin position="129"/>
        <end position="164"/>
    </location>
</feature>
<dbReference type="InterPro" id="IPR001487">
    <property type="entry name" value="Bromodomain"/>
</dbReference>
<keyword evidence="4" id="KW-0347">Helicase</keyword>
<evidence type="ECO:0000259" key="13">
    <source>
        <dbReference type="PROSITE" id="PS50014"/>
    </source>
</evidence>
<keyword evidence="6" id="KW-0805">Transcription regulation</keyword>
<evidence type="ECO:0000259" key="14">
    <source>
        <dbReference type="PROSITE" id="PS51192"/>
    </source>
</evidence>
<dbReference type="PROSITE" id="PS51666">
    <property type="entry name" value="QLQ"/>
    <property type="match status" value="1"/>
</dbReference>
<dbReference type="PANTHER" id="PTHR10799">
    <property type="entry name" value="SNF2/RAD54 HELICASE FAMILY"/>
    <property type="match status" value="1"/>
</dbReference>
<gene>
    <name evidence="18" type="ORF">BG015_006107</name>
</gene>
<organism evidence="18 19">
    <name type="scientific">Linnemannia schmuckeri</name>
    <dbReference type="NCBI Taxonomy" id="64567"/>
    <lineage>
        <taxon>Eukaryota</taxon>
        <taxon>Fungi</taxon>
        <taxon>Fungi incertae sedis</taxon>
        <taxon>Mucoromycota</taxon>
        <taxon>Mortierellomycotina</taxon>
        <taxon>Mortierellomycetes</taxon>
        <taxon>Mortierellales</taxon>
        <taxon>Mortierellaceae</taxon>
        <taxon>Linnemannia</taxon>
    </lineage>
</organism>
<evidence type="ECO:0000256" key="7">
    <source>
        <dbReference type="ARBA" id="ARBA00023117"/>
    </source>
</evidence>
<dbReference type="Gene3D" id="1.20.920.10">
    <property type="entry name" value="Bromodomain-like"/>
    <property type="match status" value="1"/>
</dbReference>
<evidence type="ECO:0000256" key="9">
    <source>
        <dbReference type="ARBA" id="ARBA00023242"/>
    </source>
</evidence>
<feature type="domain" description="Bromo" evidence="13">
    <location>
        <begin position="1265"/>
        <end position="1335"/>
    </location>
</feature>
<dbReference type="InterPro" id="IPR000330">
    <property type="entry name" value="SNF2_N"/>
</dbReference>
<dbReference type="Pfam" id="PF07529">
    <property type="entry name" value="HSA"/>
    <property type="match status" value="1"/>
</dbReference>
<feature type="region of interest" description="Disordered" evidence="12">
    <location>
        <begin position="1018"/>
        <end position="1038"/>
    </location>
</feature>
<name>A0A9P5VC32_9FUNG</name>
<dbReference type="Pfam" id="PF14619">
    <property type="entry name" value="SnAC"/>
    <property type="match status" value="1"/>
</dbReference>
<evidence type="ECO:0000256" key="10">
    <source>
        <dbReference type="PROSITE-ProRule" id="PRU00035"/>
    </source>
</evidence>
<evidence type="ECO:0000259" key="16">
    <source>
        <dbReference type="PROSITE" id="PS51204"/>
    </source>
</evidence>
<evidence type="ECO:0000313" key="18">
    <source>
        <dbReference type="EMBL" id="KAF9151863.1"/>
    </source>
</evidence>
<dbReference type="SUPFAM" id="SSF47370">
    <property type="entry name" value="Bromodomain"/>
    <property type="match status" value="1"/>
</dbReference>
<protein>
    <submittedName>
        <fullName evidence="18">Uncharacterized protein</fullName>
    </submittedName>
</protein>
<comment type="caution">
    <text evidence="18">The sequence shown here is derived from an EMBL/GenBank/DDBJ whole genome shotgun (WGS) entry which is preliminary data.</text>
</comment>
<dbReference type="GO" id="GO:0006366">
    <property type="term" value="P:transcription by RNA polymerase II"/>
    <property type="evidence" value="ECO:0007669"/>
    <property type="project" value="UniProtKB-ARBA"/>
</dbReference>
<feature type="compositionally biased region" description="Polar residues" evidence="12">
    <location>
        <begin position="1478"/>
        <end position="1500"/>
    </location>
</feature>
<evidence type="ECO:0000256" key="8">
    <source>
        <dbReference type="ARBA" id="ARBA00023163"/>
    </source>
</evidence>
<dbReference type="InterPro" id="IPR014978">
    <property type="entry name" value="Gln-Leu-Gln_QLQ"/>
</dbReference>
<reference evidence="18" key="1">
    <citation type="journal article" date="2020" name="Fungal Divers.">
        <title>Resolving the Mortierellaceae phylogeny through synthesis of multi-gene phylogenetics and phylogenomics.</title>
        <authorList>
            <person name="Vandepol N."/>
            <person name="Liber J."/>
            <person name="Desiro A."/>
            <person name="Na H."/>
            <person name="Kennedy M."/>
            <person name="Barry K."/>
            <person name="Grigoriev I.V."/>
            <person name="Miller A.N."/>
            <person name="O'Donnell K."/>
            <person name="Stajich J.E."/>
            <person name="Bonito G."/>
        </authorList>
    </citation>
    <scope>NUCLEOTIDE SEQUENCE</scope>
    <source>
        <strain evidence="18">NRRL 6426</strain>
    </source>
</reference>
<keyword evidence="8" id="KW-0804">Transcription</keyword>
<feature type="domain" description="Helicase C-terminal" evidence="15">
    <location>
        <begin position="852"/>
        <end position="1013"/>
    </location>
</feature>
<keyword evidence="2" id="KW-0547">Nucleotide-binding</keyword>
<evidence type="ECO:0000256" key="12">
    <source>
        <dbReference type="SAM" id="MobiDB-lite"/>
    </source>
</evidence>
<dbReference type="FunFam" id="3.40.50.10810:FF:000008">
    <property type="entry name" value="Chromatin structure-remodeling complex subunit snf21"/>
    <property type="match status" value="1"/>
</dbReference>
<dbReference type="GO" id="GO:0005524">
    <property type="term" value="F:ATP binding"/>
    <property type="evidence" value="ECO:0007669"/>
    <property type="project" value="UniProtKB-KW"/>
</dbReference>
<feature type="region of interest" description="Disordered" evidence="12">
    <location>
        <begin position="1156"/>
        <end position="1235"/>
    </location>
</feature>
<dbReference type="InterPro" id="IPR014012">
    <property type="entry name" value="HSA_dom"/>
</dbReference>
<dbReference type="Gene3D" id="1.20.5.170">
    <property type="match status" value="1"/>
</dbReference>
<feature type="coiled-coil region" evidence="11">
    <location>
        <begin position="410"/>
        <end position="441"/>
    </location>
</feature>
<dbReference type="Gene3D" id="3.40.50.300">
    <property type="entry name" value="P-loop containing nucleotide triphosphate hydrolases"/>
    <property type="match status" value="1"/>
</dbReference>
<dbReference type="PRINTS" id="PR00503">
    <property type="entry name" value="BROMODOMAIN"/>
</dbReference>
<accession>A0A9P5VC32</accession>
<dbReference type="InterPro" id="IPR049730">
    <property type="entry name" value="SNF2/RAD54-like_C"/>
</dbReference>
<evidence type="ECO:0000256" key="3">
    <source>
        <dbReference type="ARBA" id="ARBA00022801"/>
    </source>
</evidence>
<dbReference type="GO" id="GO:1902494">
    <property type="term" value="C:catalytic complex"/>
    <property type="evidence" value="ECO:0007669"/>
    <property type="project" value="UniProtKB-ARBA"/>
</dbReference>
<evidence type="ECO:0000256" key="5">
    <source>
        <dbReference type="ARBA" id="ARBA00022840"/>
    </source>
</evidence>
<keyword evidence="19" id="KW-1185">Reference proteome</keyword>
<dbReference type="Pfam" id="PF08880">
    <property type="entry name" value="QLQ"/>
    <property type="match status" value="1"/>
</dbReference>
<feature type="region of interest" description="Disordered" evidence="12">
    <location>
        <begin position="344"/>
        <end position="368"/>
    </location>
</feature>
<dbReference type="Pfam" id="PF00271">
    <property type="entry name" value="Helicase_C"/>
    <property type="match status" value="1"/>
</dbReference>
<evidence type="ECO:0000259" key="17">
    <source>
        <dbReference type="PROSITE" id="PS51666"/>
    </source>
</evidence>